<evidence type="ECO:0008006" key="2">
    <source>
        <dbReference type="Google" id="ProtNLM"/>
    </source>
</evidence>
<feature type="non-terminal residue" evidence="1">
    <location>
        <position position="319"/>
    </location>
</feature>
<sequence length="319" mass="33928">YVDGNDVGSTWATLSNGSTGTYSIIYTLPQNTLAGAHNLEVRFLGGYLWVDPVGAGDSVNPEYYLPSNATAAFNATQPTHIDITSGGGPIDREELISVSGILLDSVDRPVVNMTISIYLDGVFLTNVTSNDNGTFDVFYPVPSDMTLGPVTMDVEYAGAAFYLPSSANVDWQVFSSVNVDITPPDAVAIGDTVTITGTVRDNLPAGWITGHNVDIRIDGMLIGNASTDVNGIWSLNWTIPSSMTLGSHLIEVYAPAQGWYRSGETNETLWVAHHSAITLSAANGGDATRQFDWEITGRLYDSDVVGLPGIEGATVQVAL</sequence>
<organism evidence="1">
    <name type="scientific">marine metagenome</name>
    <dbReference type="NCBI Taxonomy" id="408172"/>
    <lineage>
        <taxon>unclassified sequences</taxon>
        <taxon>metagenomes</taxon>
        <taxon>ecological metagenomes</taxon>
    </lineage>
</organism>
<accession>A0A382RN10</accession>
<name>A0A382RN10_9ZZZZ</name>
<reference evidence="1" key="1">
    <citation type="submission" date="2018-05" db="EMBL/GenBank/DDBJ databases">
        <authorList>
            <person name="Lanie J.A."/>
            <person name="Ng W.-L."/>
            <person name="Kazmierczak K.M."/>
            <person name="Andrzejewski T.M."/>
            <person name="Davidsen T.M."/>
            <person name="Wayne K.J."/>
            <person name="Tettelin H."/>
            <person name="Glass J.I."/>
            <person name="Rusch D."/>
            <person name="Podicherti R."/>
            <person name="Tsui H.-C.T."/>
            <person name="Winkler M.E."/>
        </authorList>
    </citation>
    <scope>NUCLEOTIDE SEQUENCE</scope>
</reference>
<evidence type="ECO:0000313" key="1">
    <source>
        <dbReference type="EMBL" id="SVC99069.1"/>
    </source>
</evidence>
<dbReference type="EMBL" id="UINC01122941">
    <property type="protein sequence ID" value="SVC99069.1"/>
    <property type="molecule type" value="Genomic_DNA"/>
</dbReference>
<feature type="non-terminal residue" evidence="1">
    <location>
        <position position="1"/>
    </location>
</feature>
<proteinExistence type="predicted"/>
<dbReference type="AlphaFoldDB" id="A0A382RN10"/>
<gene>
    <name evidence="1" type="ORF">METZ01_LOCUS351923</name>
</gene>
<protein>
    <recommendedName>
        <fullName evidence="2">Bacterial Ig-like domain-containing protein</fullName>
    </recommendedName>
</protein>